<evidence type="ECO:0000313" key="1">
    <source>
        <dbReference type="EMBL" id="GAH59336.1"/>
    </source>
</evidence>
<sequence>MEKIVLYEHLGIDPQKHNVADPGRATRKYLAVGIR</sequence>
<reference evidence="1" key="1">
    <citation type="journal article" date="2014" name="Front. Microbiol.">
        <title>High frequency of phylogenetically diverse reductive dehalogenase-homologous genes in deep subseafloor sedimentary metagenomes.</title>
        <authorList>
            <person name="Kawai M."/>
            <person name="Futagami T."/>
            <person name="Toyoda A."/>
            <person name="Takaki Y."/>
            <person name="Nishi S."/>
            <person name="Hori S."/>
            <person name="Arai W."/>
            <person name="Tsubouchi T."/>
            <person name="Morono Y."/>
            <person name="Uchiyama I."/>
            <person name="Ito T."/>
            <person name="Fujiyama A."/>
            <person name="Inagaki F."/>
            <person name="Takami H."/>
        </authorList>
    </citation>
    <scope>NUCLEOTIDE SEQUENCE</scope>
    <source>
        <strain evidence="1">Expedition CK06-06</strain>
    </source>
</reference>
<name>X1GN56_9ZZZZ</name>
<comment type="caution">
    <text evidence="1">The sequence shown here is derived from an EMBL/GenBank/DDBJ whole genome shotgun (WGS) entry which is preliminary data.</text>
</comment>
<feature type="non-terminal residue" evidence="1">
    <location>
        <position position="35"/>
    </location>
</feature>
<accession>X1GN56</accession>
<dbReference type="AlphaFoldDB" id="X1GN56"/>
<dbReference type="EMBL" id="BARU01022660">
    <property type="protein sequence ID" value="GAH59336.1"/>
    <property type="molecule type" value="Genomic_DNA"/>
</dbReference>
<protein>
    <submittedName>
        <fullName evidence="1">Uncharacterized protein</fullName>
    </submittedName>
</protein>
<gene>
    <name evidence="1" type="ORF">S03H2_36876</name>
</gene>
<proteinExistence type="predicted"/>
<organism evidence="1">
    <name type="scientific">marine sediment metagenome</name>
    <dbReference type="NCBI Taxonomy" id="412755"/>
    <lineage>
        <taxon>unclassified sequences</taxon>
        <taxon>metagenomes</taxon>
        <taxon>ecological metagenomes</taxon>
    </lineage>
</organism>